<feature type="binding site" evidence="4">
    <location>
        <begin position="141"/>
        <end position="144"/>
    </location>
    <ligand>
        <name>FAD</name>
        <dbReference type="ChEBI" id="CHEBI:57692"/>
    </ligand>
</feature>
<dbReference type="GO" id="GO:0016627">
    <property type="term" value="F:oxidoreductase activity, acting on the CH-CH group of donors"/>
    <property type="evidence" value="ECO:0007669"/>
    <property type="project" value="InterPro"/>
</dbReference>
<dbReference type="InterPro" id="IPR009100">
    <property type="entry name" value="AcylCoA_DH/oxidase_NM_dom_sf"/>
</dbReference>
<protein>
    <submittedName>
        <fullName evidence="7">Anthranilate 3-monooxygenase oxygenase component</fullName>
        <ecNumber evidence="7">1.14.14.8</ecNumber>
    </submittedName>
</protein>
<keyword evidence="2 4" id="KW-0274">FAD</keyword>
<evidence type="ECO:0000313" key="7">
    <source>
        <dbReference type="EMBL" id="VYT72815.1"/>
    </source>
</evidence>
<dbReference type="InterPro" id="IPR046373">
    <property type="entry name" value="Acyl-CoA_Oxase/DH_mid-dom_sf"/>
</dbReference>
<feature type="binding site" evidence="4">
    <location>
        <position position="178"/>
    </location>
    <ligand>
        <name>FAD</name>
        <dbReference type="ChEBI" id="CHEBI:57692"/>
    </ligand>
</feature>
<dbReference type="PANTHER" id="PTHR36117">
    <property type="entry name" value="4-HYDROXYPHENYLACETATE 3-MONOOXYGENASE-RELATED"/>
    <property type="match status" value="1"/>
</dbReference>
<evidence type="ECO:0000259" key="6">
    <source>
        <dbReference type="Pfam" id="PF11794"/>
    </source>
</evidence>
<evidence type="ECO:0000256" key="2">
    <source>
        <dbReference type="ARBA" id="ARBA00022827"/>
    </source>
</evidence>
<dbReference type="Pfam" id="PF11794">
    <property type="entry name" value="HpaB_N"/>
    <property type="match status" value="1"/>
</dbReference>
<dbReference type="InterPro" id="IPR036250">
    <property type="entry name" value="AcylCo_DH-like_C"/>
</dbReference>
<dbReference type="PIRSF" id="PIRSF000331">
    <property type="entry name" value="HpaA_HpaB"/>
    <property type="match status" value="1"/>
</dbReference>
<proteinExistence type="predicted"/>
<evidence type="ECO:0000256" key="4">
    <source>
        <dbReference type="PIRSR" id="PIRSR000331-2"/>
    </source>
</evidence>
<gene>
    <name evidence="7" type="primary">hpaH</name>
    <name evidence="7" type="ORF">SSLFYP27_00488</name>
</gene>
<accession>A0A6N2Z0C6</accession>
<evidence type="ECO:0000256" key="3">
    <source>
        <dbReference type="ARBA" id="ARBA00023002"/>
    </source>
</evidence>
<dbReference type="InterPro" id="IPR024674">
    <property type="entry name" value="HpaB/PvcC/4-BUDH_N"/>
</dbReference>
<keyword evidence="3 7" id="KW-0560">Oxidoreductase</keyword>
<dbReference type="PANTHER" id="PTHR36117:SF3">
    <property type="entry name" value="4-HYDROXYPHENYLACETATE 3-MONOOXYGENASE-RELATED"/>
    <property type="match status" value="1"/>
</dbReference>
<dbReference type="Pfam" id="PF03241">
    <property type="entry name" value="HpaB"/>
    <property type="match status" value="1"/>
</dbReference>
<evidence type="ECO:0000259" key="5">
    <source>
        <dbReference type="Pfam" id="PF03241"/>
    </source>
</evidence>
<dbReference type="GO" id="GO:0004497">
    <property type="term" value="F:monooxygenase activity"/>
    <property type="evidence" value="ECO:0007669"/>
    <property type="project" value="UniProtKB-KW"/>
</dbReference>
<evidence type="ECO:0000256" key="1">
    <source>
        <dbReference type="ARBA" id="ARBA00022630"/>
    </source>
</evidence>
<organism evidence="7">
    <name type="scientific">Staphylococcus simulans</name>
    <dbReference type="NCBI Taxonomy" id="1286"/>
    <lineage>
        <taxon>Bacteria</taxon>
        <taxon>Bacillati</taxon>
        <taxon>Bacillota</taxon>
        <taxon>Bacilli</taxon>
        <taxon>Bacillales</taxon>
        <taxon>Staphylococcaceae</taxon>
        <taxon>Staphylococcus</taxon>
    </lineage>
</organism>
<dbReference type="Gene3D" id="2.40.110.10">
    <property type="entry name" value="Butyryl-CoA Dehydrogenase, subunit A, domain 2"/>
    <property type="match status" value="1"/>
</dbReference>
<feature type="domain" description="HpaB/PvcC/4-BUDH C-terminal" evidence="5">
    <location>
        <begin position="267"/>
        <end position="463"/>
    </location>
</feature>
<dbReference type="InterPro" id="IPR004925">
    <property type="entry name" value="HpaB/PvcC/4-BUDH"/>
</dbReference>
<sequence length="466" mass="53656">MSKLCDGRTVYINGDLVEDVLSIPILSSTYEYVCKYYSLQKEYEYHTYSEKGKKYSKTFYPPKTKKDLEEKRQVYYDISNESHGMLGRTPDFLNPGLMSLYFHSEFLGENEYTNFTNNAKNYYNYTKKHDIFVSHASINPQIDRSKQISDLENKYSGVYVKNYDKSNIYVSGAKMIVTLSPLADELLIFNMPGLKSGDENYAIAFSIPVNTKGIKIISRKTIDKPNFSNFDYPLSNSMEEIDAYVIFDEVQIPWERVLVFKDIEKSNQFFDRSKIRHHTGHQDITRGLVKLEFLTGTVIELANILGLDKFINIQEELGYLTSSIELVKGSIHLCEENAEYSKGILNPDIVAIQSVRYHLPFIYKRGIDLLQKLAAGSMLSIPTHKDYKNENGPILKESLKSGLSTSEYRTKLLNLSWDITGEAFGQRQKVYEYYHAGDPMRIGANHYLSYDKEKIIGKVRDLLDTL</sequence>
<keyword evidence="1" id="KW-0285">Flavoprotein</keyword>
<dbReference type="InterPro" id="IPR024719">
    <property type="entry name" value="HpaB/PvcC/4-BUDH_C"/>
</dbReference>
<dbReference type="AlphaFoldDB" id="A0A6N2Z0C6"/>
<feature type="domain" description="HpaB/PvcC/4-BUDH N-terminal" evidence="6">
    <location>
        <begin position="3"/>
        <end position="259"/>
    </location>
</feature>
<reference evidence="7" key="1">
    <citation type="submission" date="2019-11" db="EMBL/GenBank/DDBJ databases">
        <authorList>
            <person name="Feng L."/>
        </authorList>
    </citation>
    <scope>NUCLEOTIDE SEQUENCE</scope>
    <source>
        <strain evidence="7">SsimulansLFYP27</strain>
    </source>
</reference>
<keyword evidence="7" id="KW-0503">Monooxygenase</keyword>
<dbReference type="RefSeq" id="WP_422048136.1">
    <property type="nucleotide sequence ID" value="NZ_CACRUO010000015.1"/>
</dbReference>
<feature type="binding site" evidence="4">
    <location>
        <begin position="438"/>
        <end position="441"/>
    </location>
    <ligand>
        <name>FAD</name>
        <dbReference type="ChEBI" id="CHEBI:57692"/>
    </ligand>
</feature>
<dbReference type="Gene3D" id="1.20.140.10">
    <property type="entry name" value="Butyryl-CoA Dehydrogenase, subunit A, domain 3"/>
    <property type="match status" value="1"/>
</dbReference>
<name>A0A6N2Z0C6_STASI</name>
<dbReference type="EMBL" id="CACRUO010000015">
    <property type="protein sequence ID" value="VYT72815.1"/>
    <property type="molecule type" value="Genomic_DNA"/>
</dbReference>
<dbReference type="SUPFAM" id="SSF56645">
    <property type="entry name" value="Acyl-CoA dehydrogenase NM domain-like"/>
    <property type="match status" value="1"/>
</dbReference>
<dbReference type="EC" id="1.14.14.8" evidence="7"/>
<dbReference type="Gene3D" id="1.10.3140.10">
    <property type="entry name" value="4-hydroxybutyryl-coa dehydratase, domain 1"/>
    <property type="match status" value="1"/>
</dbReference>
<dbReference type="SUPFAM" id="SSF47203">
    <property type="entry name" value="Acyl-CoA dehydrogenase C-terminal domain-like"/>
    <property type="match status" value="1"/>
</dbReference>